<organism evidence="2 3">
    <name type="scientific">Agrobacterium pusense</name>
    <dbReference type="NCBI Taxonomy" id="648995"/>
    <lineage>
        <taxon>Bacteria</taxon>
        <taxon>Pseudomonadati</taxon>
        <taxon>Pseudomonadota</taxon>
        <taxon>Alphaproteobacteria</taxon>
        <taxon>Hyphomicrobiales</taxon>
        <taxon>Rhizobiaceae</taxon>
        <taxon>Rhizobium/Agrobacterium group</taxon>
        <taxon>Agrobacterium</taxon>
    </lineage>
</organism>
<evidence type="ECO:0000313" key="3">
    <source>
        <dbReference type="Proteomes" id="UP000016944"/>
    </source>
</evidence>
<dbReference type="KEGG" id="rir:BN877_p0205"/>
<geneLocation type="plasmid" evidence="2 3">
    <name>IRBL74_p</name>
</geneLocation>
<evidence type="ECO:0000313" key="2">
    <source>
        <dbReference type="EMBL" id="CDI11934.1"/>
    </source>
</evidence>
<proteinExistence type="predicted"/>
<dbReference type="AlphaFoldDB" id="U4QHY0"/>
<protein>
    <submittedName>
        <fullName evidence="2">Uncharacterized protein</fullName>
    </submittedName>
</protein>
<keyword evidence="2" id="KW-0614">Plasmid</keyword>
<feature type="region of interest" description="Disordered" evidence="1">
    <location>
        <begin position="1"/>
        <end position="24"/>
    </location>
</feature>
<dbReference type="HOGENOM" id="CLU_3347789_0_0_5"/>
<reference evidence="2 3" key="1">
    <citation type="journal article" date="2013" name="Genome Announc.">
        <title>Complete Genome Sequence of the Sesbania Symbiont and Rice Growth-Promoting Endophyte Rhizobium sp. Strain IRBG74.</title>
        <authorList>
            <person name="Crook M.B."/>
            <person name="Mitra S."/>
            <person name="Ane J.M."/>
            <person name="Sadowsky M.J."/>
            <person name="Gyaneshwar P."/>
        </authorList>
    </citation>
    <scope>NUCLEOTIDE SEQUENCE [LARGE SCALE GENOMIC DNA]</scope>
    <source>
        <strain evidence="2 3">IRBG74</strain>
        <plasmid evidence="3">IRBL74_p</plasmid>
    </source>
</reference>
<dbReference type="EMBL" id="HG518324">
    <property type="protein sequence ID" value="CDI11934.1"/>
    <property type="molecule type" value="Genomic_DNA"/>
</dbReference>
<sequence>MPFTQPSLHCVPGRSTESHSGSLGYSSSVKKLNALLL</sequence>
<gene>
    <name evidence="2" type="ORF">BN877_p0205</name>
</gene>
<dbReference type="Proteomes" id="UP000016944">
    <property type="component" value="Plasmid IRBL74_p"/>
</dbReference>
<evidence type="ECO:0000256" key="1">
    <source>
        <dbReference type="SAM" id="MobiDB-lite"/>
    </source>
</evidence>
<accession>U4QHY0</accession>
<name>U4QHY0_9HYPH</name>